<evidence type="ECO:0000313" key="2">
    <source>
        <dbReference type="EMBL" id="EGT60256.1"/>
    </source>
</evidence>
<dbReference type="eggNOG" id="KOG2630">
    <property type="taxonomic scope" value="Eukaryota"/>
</dbReference>
<feature type="transmembrane region" description="Helical" evidence="1">
    <location>
        <begin position="118"/>
        <end position="137"/>
    </location>
</feature>
<evidence type="ECO:0000313" key="3">
    <source>
        <dbReference type="Proteomes" id="UP000008068"/>
    </source>
</evidence>
<keyword evidence="1" id="KW-0472">Membrane</keyword>
<dbReference type="AlphaFoldDB" id="G0NGX2"/>
<dbReference type="EMBL" id="GL379883">
    <property type="protein sequence ID" value="EGT60256.1"/>
    <property type="molecule type" value="Genomic_DNA"/>
</dbReference>
<dbReference type="FunCoup" id="G0NGX2">
    <property type="interactions" value="147"/>
</dbReference>
<evidence type="ECO:0000256" key="1">
    <source>
        <dbReference type="SAM" id="Phobius"/>
    </source>
</evidence>
<organism evidence="3">
    <name type="scientific">Caenorhabditis brenneri</name>
    <name type="common">Nematode worm</name>
    <dbReference type="NCBI Taxonomy" id="135651"/>
    <lineage>
        <taxon>Eukaryota</taxon>
        <taxon>Metazoa</taxon>
        <taxon>Ecdysozoa</taxon>
        <taxon>Nematoda</taxon>
        <taxon>Chromadorea</taxon>
        <taxon>Rhabditida</taxon>
        <taxon>Rhabditina</taxon>
        <taxon>Rhabditomorpha</taxon>
        <taxon>Rhabditoidea</taxon>
        <taxon>Rhabditidae</taxon>
        <taxon>Peloderinae</taxon>
        <taxon>Caenorhabditis</taxon>
    </lineage>
</organism>
<dbReference type="InParanoid" id="G0NGX2"/>
<keyword evidence="1" id="KW-1133">Transmembrane helix</keyword>
<reference evidence="3" key="1">
    <citation type="submission" date="2011-07" db="EMBL/GenBank/DDBJ databases">
        <authorList>
            <consortium name="Caenorhabditis brenneri Sequencing and Analysis Consortium"/>
            <person name="Wilson R.K."/>
        </authorList>
    </citation>
    <scope>NUCLEOTIDE SEQUENCE [LARGE SCALE GENOMIC DNA]</scope>
    <source>
        <strain evidence="3">PB2801</strain>
    </source>
</reference>
<dbReference type="OrthoDB" id="5840914at2759"/>
<sequence length="230" mass="26524">MITRCFLNISHISTQRGFSTSRPSSSIFEKVKHFLLAEERDNFDADNIRKAHQKDRIDEKEWTLIYRDVGASRTFYMTAAFLPCFIAGSTVFAIDINTNSPANRFDFVQKLVTDAEELGALVALPSIALAFVIVFLIRVQQLRLIRIYQNKNDVEQFVAIRSKYAEVFRRDDTAGFYFADDQSDGARVALHFLFGNIQIGNRKFMIMDDMFKANNYRSYMLNETSVPPRL</sequence>
<dbReference type="HOGENOM" id="CLU_076430_0_0_1"/>
<accession>G0NGX2</accession>
<proteinExistence type="predicted"/>
<keyword evidence="3" id="KW-1185">Reference proteome</keyword>
<name>G0NGX2_CAEBE</name>
<protein>
    <submittedName>
        <fullName evidence="2">Uncharacterized protein</fullName>
    </submittedName>
</protein>
<feature type="transmembrane region" description="Helical" evidence="1">
    <location>
        <begin position="75"/>
        <end position="98"/>
    </location>
</feature>
<keyword evidence="1" id="KW-0812">Transmembrane</keyword>
<dbReference type="Proteomes" id="UP000008068">
    <property type="component" value="Unassembled WGS sequence"/>
</dbReference>
<dbReference type="STRING" id="135651.G0NGX2"/>
<gene>
    <name evidence="2" type="ORF">CAEBREN_29853</name>
</gene>